<dbReference type="GO" id="GO:0007165">
    <property type="term" value="P:signal transduction"/>
    <property type="evidence" value="ECO:0007669"/>
    <property type="project" value="InterPro"/>
</dbReference>
<dbReference type="GO" id="GO:0035591">
    <property type="term" value="F:signaling adaptor activity"/>
    <property type="evidence" value="ECO:0007669"/>
    <property type="project" value="InterPro"/>
</dbReference>
<gene>
    <name evidence="20" type="ORF">CLUMA_CG006275</name>
</gene>
<accession>A0A1J1I3H0</accession>
<feature type="domain" description="PH" evidence="17">
    <location>
        <begin position="1155"/>
        <end position="1251"/>
    </location>
</feature>
<feature type="compositionally biased region" description="Low complexity" evidence="16">
    <location>
        <begin position="725"/>
        <end position="740"/>
    </location>
</feature>
<feature type="compositionally biased region" description="Polar residues" evidence="16">
    <location>
        <begin position="751"/>
        <end position="767"/>
    </location>
</feature>
<reference evidence="20 21" key="1">
    <citation type="submission" date="2015-04" db="EMBL/GenBank/DDBJ databases">
        <authorList>
            <person name="Syromyatnikov M.Y."/>
            <person name="Popov V.N."/>
        </authorList>
    </citation>
    <scope>NUCLEOTIDE SEQUENCE [LARGE SCALE GENOMIC DNA]</scope>
</reference>
<keyword evidence="6" id="KW-0399">Innate immunity</keyword>
<dbReference type="Pfam" id="PF00536">
    <property type="entry name" value="SAM_1"/>
    <property type="match status" value="1"/>
</dbReference>
<feature type="compositionally biased region" description="Basic and acidic residues" evidence="16">
    <location>
        <begin position="2571"/>
        <end position="2583"/>
    </location>
</feature>
<feature type="region of interest" description="Disordered" evidence="16">
    <location>
        <begin position="725"/>
        <end position="767"/>
    </location>
</feature>
<keyword evidence="7" id="KW-0732">Signal</keyword>
<comment type="catalytic activity">
    <reaction evidence="13">
        <text>NAD(+) + H2O = ADP-D-ribose + nicotinamide + H(+)</text>
        <dbReference type="Rhea" id="RHEA:16301"/>
        <dbReference type="ChEBI" id="CHEBI:15377"/>
        <dbReference type="ChEBI" id="CHEBI:15378"/>
        <dbReference type="ChEBI" id="CHEBI:17154"/>
        <dbReference type="ChEBI" id="CHEBI:57540"/>
        <dbReference type="ChEBI" id="CHEBI:57967"/>
        <dbReference type="EC" id="3.2.2.6"/>
    </reaction>
    <physiologicalReaction direction="left-to-right" evidence="13">
        <dbReference type="Rhea" id="RHEA:16302"/>
    </physiologicalReaction>
</comment>
<evidence type="ECO:0000313" key="21">
    <source>
        <dbReference type="Proteomes" id="UP000183832"/>
    </source>
</evidence>
<evidence type="ECO:0000256" key="3">
    <source>
        <dbReference type="ARBA" id="ARBA00011982"/>
    </source>
</evidence>
<dbReference type="SUPFAM" id="SSF48371">
    <property type="entry name" value="ARM repeat"/>
    <property type="match status" value="2"/>
</dbReference>
<evidence type="ECO:0000256" key="2">
    <source>
        <dbReference type="ARBA" id="ARBA00008291"/>
    </source>
</evidence>
<keyword evidence="8" id="KW-0677">Repeat</keyword>
<dbReference type="InterPro" id="IPR016024">
    <property type="entry name" value="ARM-type_fold"/>
</dbReference>
<feature type="compositionally biased region" description="Polar residues" evidence="16">
    <location>
        <begin position="2550"/>
        <end position="2570"/>
    </location>
</feature>
<feature type="region of interest" description="Disordered" evidence="16">
    <location>
        <begin position="2741"/>
        <end position="2813"/>
    </location>
</feature>
<dbReference type="SUPFAM" id="SSF52200">
    <property type="entry name" value="Toll/Interleukin receptor TIR domain"/>
    <property type="match status" value="1"/>
</dbReference>
<dbReference type="Proteomes" id="UP000183832">
    <property type="component" value="Unassembled WGS sequence"/>
</dbReference>
<dbReference type="InterPro" id="IPR013761">
    <property type="entry name" value="SAM/pointed_sf"/>
</dbReference>
<keyword evidence="11" id="KW-0520">NAD</keyword>
<dbReference type="PROSITE" id="PS50105">
    <property type="entry name" value="SAM_DOMAIN"/>
    <property type="match status" value="1"/>
</dbReference>
<evidence type="ECO:0000256" key="11">
    <source>
        <dbReference type="ARBA" id="ARBA00023027"/>
    </source>
</evidence>
<feature type="region of interest" description="Disordered" evidence="16">
    <location>
        <begin position="1500"/>
        <end position="1605"/>
    </location>
</feature>
<evidence type="ECO:0000256" key="4">
    <source>
        <dbReference type="ARBA" id="ARBA00022490"/>
    </source>
</evidence>
<dbReference type="SUPFAM" id="SSF50729">
    <property type="entry name" value="PH domain-like"/>
    <property type="match status" value="1"/>
</dbReference>
<dbReference type="Pfam" id="PF00400">
    <property type="entry name" value="WD40"/>
    <property type="match status" value="3"/>
</dbReference>
<keyword evidence="5 14" id="KW-0853">WD repeat</keyword>
<dbReference type="SUPFAM" id="SSF47769">
    <property type="entry name" value="SAM/Pointed domain"/>
    <property type="match status" value="1"/>
</dbReference>
<keyword evidence="10" id="KW-0391">Immunity</keyword>
<dbReference type="Gene3D" id="3.40.50.10140">
    <property type="entry name" value="Toll/interleukin-1 receptor homology (TIR) domain"/>
    <property type="match status" value="1"/>
</dbReference>
<evidence type="ECO:0000313" key="20">
    <source>
        <dbReference type="EMBL" id="CRK92905.1"/>
    </source>
</evidence>
<dbReference type="InterPro" id="IPR001680">
    <property type="entry name" value="WD40_rpt"/>
</dbReference>
<dbReference type="CDD" id="cd09501">
    <property type="entry name" value="SAM_SARM1-like_repeat1"/>
    <property type="match status" value="1"/>
</dbReference>
<feature type="compositionally biased region" description="Polar residues" evidence="16">
    <location>
        <begin position="1563"/>
        <end position="1577"/>
    </location>
</feature>
<evidence type="ECO:0000256" key="7">
    <source>
        <dbReference type="ARBA" id="ARBA00022729"/>
    </source>
</evidence>
<dbReference type="InterPro" id="IPR035897">
    <property type="entry name" value="Toll_tir_struct_dom_sf"/>
</dbReference>
<evidence type="ECO:0000256" key="5">
    <source>
        <dbReference type="ARBA" id="ARBA00022574"/>
    </source>
</evidence>
<keyword evidence="9" id="KW-0378">Hydrolase</keyword>
<organism evidence="20 21">
    <name type="scientific">Clunio marinus</name>
    <dbReference type="NCBI Taxonomy" id="568069"/>
    <lineage>
        <taxon>Eukaryota</taxon>
        <taxon>Metazoa</taxon>
        <taxon>Ecdysozoa</taxon>
        <taxon>Arthropoda</taxon>
        <taxon>Hexapoda</taxon>
        <taxon>Insecta</taxon>
        <taxon>Pterygota</taxon>
        <taxon>Neoptera</taxon>
        <taxon>Endopterygota</taxon>
        <taxon>Diptera</taxon>
        <taxon>Nematocera</taxon>
        <taxon>Chironomoidea</taxon>
        <taxon>Chironomidae</taxon>
        <taxon>Clunio</taxon>
    </lineage>
</organism>
<dbReference type="Pfam" id="PF00169">
    <property type="entry name" value="PH"/>
    <property type="match status" value="1"/>
</dbReference>
<dbReference type="Gene3D" id="2.130.10.10">
    <property type="entry name" value="YVTN repeat-like/Quinoprotein amine dehydrogenase"/>
    <property type="match status" value="1"/>
</dbReference>
<dbReference type="GO" id="GO:0034128">
    <property type="term" value="P:negative regulation of MyD88-independent toll-like receptor signaling pathway"/>
    <property type="evidence" value="ECO:0007669"/>
    <property type="project" value="InterPro"/>
</dbReference>
<sequence>MANTLKQISLTCSGHTRPVCHLDFSDITDCGTSFLISACKDGKPMLRLGDTGDWVGTFEGHKGAVWGVSLNKMATLAASGAADFSAKIWDATTGEEKCNFQHNHIVKTVAFDEKSLHLLTGNNEKLMRVFDLSQSDTNPAVEIYAGHNGAIRRAFFCRNDKCIVSCAEDQTVRIWDRSTGSEVQHIGFSSNPSNIEISKDGSILTVTNGSNVSFFEMDSLKKIKEISVPTKLASASLHPDKLVFVCGGEDFKIYKFDYITGNEIESFKGHFGPVHAISFSPDGELYASGSEDGTVRLWQTTKMHELFANVLAKRDLSRAGELFFIPDDDIVDDLTDVLLEISKIISHSRFLEVKNDQSVIEICVNRCTSCIRETDSAERHCQGLVRLLETCLQFNHKPQSKPSEDPPHAKISADIISCIFLNYNKKFVMELALPVAVKFLNKENKELSKNLASYLSLAAIEYTNLLVPYIDIILNSLLNGNYSLARVVLQLYEMSSETAIITRMRSIIDILPKCDTIDKNILLQLIAMVVYSANSSTNKGIIFLIVDKLPQFFDLILMTSASTQALIVLLRLAEKKPVVLYEYLNLLIMTAKKLPHTICLVGQILSAIGKKNKERAQIALEFIMENLPNTDQSSQTILLQEAVKLCSHYPVLFNDKLTDVIRQRNLSQQNLLAGGQKSTNGNVTIVNLNSETQLLSQQNAFLMSKILINPTQNATAALTSTPSAINNQSSIPIPSNSSSQHYSRRPKFGDSRSTGRLNNGIGNNSAHRSMTRLSAVGINNSNLGGLHKSMTRLSSSQQINQAQYPVGSSCNSNNVVENNYISPTIPPPLSHHVTITGENKWGIPSTKITSCGVTVNHTSPTRYRSALQGAIAMGSIEKCSTNALNQSTGSITMQNNNISVQHAMSLIPQISASSLIPPPAPPLSPPLVASEMSNQVVVSGPTTITSRTNNRSNNKSVTLLNANNVNHRMSVFEPSMRDTIQHFCEKHLDKIKGYMKTVAHRLPPPAKCTIEERRAKKFAKLHFACQARGDHCLYSKTFFSMRTRHAKVWIHLMFLDLQSRSDHALSSYDSCVSSLKHCWDTLKIENRTFITLVTSAFPPIREQDALINELRNSGFFDVFENGNNNSLNSLDDDVRWGCFLCNHPEKAVFLENNSQPVIEGQLKEKKGKWRLFRRWRTRYFTLSGAHLSCKGSSGGDASININQIRSVKVSRGARHVPTCFEIFTGNQTLILKPTDGEKAEEWVQLLMVVAQHSQARDGFTKSNSLPSSGSRRENNSSPSEKDFLRIFEQNTIMKNIILTTGLLLAMFRSVLSIRCYACNSSDTSSPFQCGEYFDRYDKPDVDLNDCSSVHGAKYCIKHIGRFEVLTIKCYQCKSSDTIECSDVMINMHDAKLKPEKCDHVIGAKYCIKSTSLESGIGAIRYCSSKDLGNYCNYVQNKGDQMEYRSCIFTCESDGCNEASKKHYSIISIMSHLPESIIVNKTPDNMSSEMISMLENFNKKKPLNSSTSSTPNTLSTNSLSSRKNLLNSSSNTSSSVSKSSQDDINNMKSDLKNDKKKKMVLNSSSTTTSRVAKTTSSQRLHHITASSSSSSQSQLSTASSGNVVNPHALKRDLNEFKNSMSEINNLAARANQMSELQKSSEQATTNAAEIKELQAGDLNFKEAKSVAAMRNRMEVDGLKTEEANAVLQSLKFKHQKMSNDGSSYKPWKVRKGIFKSTGTSDYTVEPRNTPSPVIDFPMSPTSATPTMTPCSPLSPTTSPHIIVIENRPSPPLTQPNTPTIRLKIREIPEARLIKAGEFQQNDTNNVEASSFKVQHEQFSAEKRAIKQAQQSQTKTSTGTFNQEQIHHKSQMSYNSSSMVTQSSQYSTSSLTSNWDGEMLQNFEDLEKLCSSSNPLDVEQAILKYSQHVNNCVRQMSLAKTPSVLDNLNEIIRRAWAVPTHGHELGANLCNALKQNGGLDLLMKNCMEGDKELQFSSARLLEQCLTTENRAHVVENGLDKVVNVACVCTRNAKTDHSRVGTGILEHLFKHSEGTCSDVIRLGGLDAVLFECRKNDVETLRHCAGALANLSLYGGAENQEAMINRKVPMWLFPLAFHDDDNIKYYACLAIAVLVANKEIEAEVLKSGTLDLVEPFVTTHNPYEFAKSNLAHAHGQSKHWLQRLVPVLSSKREEARNLASFHFCMEAGIKKQQGNTEIFREIGAIEPLKKVASCPNAIASKFAAQALRLIGEAVPHKLSQQVPLWSVEDVREWVKQIGFGEYEHNFFDSKVDGDLLLQLTEINLKEDLGIFNGIRRKRFERELQNLKKMADYSSRDSTNLNTFLLQIGPEYSIYTYSMLNAGVDKDSIRILNDDQLLAECGISNSIHRSRILNILSGMESAIGPTNEDCPDKTLDVFVSYRRSNGSQLASLLKVHLQLRGFSVFIDVERLEAGKFDNNLLQSIKQAKHFLLVLTPRALERCIEDAECKDWVHREIVAALNANCNIIPIIDNFSWPEPEKLPEDMRSVCHFNGVRWIHDYQDACVDKLERFMRGELNIRNEYRNALNRAGLDITAPSTPGTASSMRSNPPSYQRMHSNDSNKANDSKDGITLPPLPPIRVTSSNRTQSLDGLLDSYDNFQWPRNVKDSVTNNVTAEGSVTKNPDDNSSETNTNNNNRNNESRADNRNKNNRRSKSLDDLLDDEVLLIVEDDCGTKSMENIHGSVDMKIAGAAAVANSSDDVPVPSDKSHILSDDSKDSILMMQTDSETDNDTSHNDSGIQSNQNISSTSQSMKSHLDQDFDDLDSDDKVSNTISLTSSSASEKKPEKKFLNKCVKKIK</sequence>
<dbReference type="GO" id="GO:0005737">
    <property type="term" value="C:cytoplasm"/>
    <property type="evidence" value="ECO:0007669"/>
    <property type="project" value="UniProtKB-SubCell"/>
</dbReference>
<dbReference type="Gene3D" id="1.25.10.10">
    <property type="entry name" value="Leucine-rich Repeat Variant"/>
    <property type="match status" value="1"/>
</dbReference>
<evidence type="ECO:0000256" key="14">
    <source>
        <dbReference type="PROSITE-ProRule" id="PRU00221"/>
    </source>
</evidence>
<dbReference type="GO" id="GO:0003953">
    <property type="term" value="F:NAD+ nucleosidase activity"/>
    <property type="evidence" value="ECO:0007669"/>
    <property type="project" value="InterPro"/>
</dbReference>
<dbReference type="InterPro" id="IPR036322">
    <property type="entry name" value="WD40_repeat_dom_sf"/>
</dbReference>
<dbReference type="PROSITE" id="PS50082">
    <property type="entry name" value="WD_REPEATS_2"/>
    <property type="match status" value="3"/>
</dbReference>
<evidence type="ECO:0000256" key="16">
    <source>
        <dbReference type="SAM" id="MobiDB-lite"/>
    </source>
</evidence>
<evidence type="ECO:0000256" key="1">
    <source>
        <dbReference type="ARBA" id="ARBA00004496"/>
    </source>
</evidence>
<dbReference type="GO" id="GO:0045087">
    <property type="term" value="P:innate immune response"/>
    <property type="evidence" value="ECO:0007669"/>
    <property type="project" value="UniProtKB-KW"/>
</dbReference>
<keyword evidence="4" id="KW-0963">Cytoplasm</keyword>
<dbReference type="EC" id="3.2.2.6" evidence="3"/>
<dbReference type="Pfam" id="PF13676">
    <property type="entry name" value="TIR_2"/>
    <property type="match status" value="1"/>
</dbReference>
<dbReference type="InterPro" id="IPR015943">
    <property type="entry name" value="WD40/YVTN_repeat-like_dom_sf"/>
</dbReference>
<dbReference type="STRING" id="568069.A0A1J1I3H0"/>
<dbReference type="SMART" id="SM00320">
    <property type="entry name" value="WD40"/>
    <property type="match status" value="6"/>
</dbReference>
<feature type="compositionally biased region" description="Polar residues" evidence="16">
    <location>
        <begin position="2622"/>
        <end position="2636"/>
    </location>
</feature>
<dbReference type="PROSITE" id="PS50003">
    <property type="entry name" value="PH_DOMAIN"/>
    <property type="match status" value="1"/>
</dbReference>
<dbReference type="GO" id="GO:0061809">
    <property type="term" value="F:NAD+ nucleosidase activity, cyclic ADP-ribose generating"/>
    <property type="evidence" value="ECO:0007669"/>
    <property type="project" value="UniProtKB-EC"/>
</dbReference>
<evidence type="ECO:0000259" key="17">
    <source>
        <dbReference type="PROSITE" id="PS50003"/>
    </source>
</evidence>
<dbReference type="FunFam" id="1.10.150.50:FF:000056">
    <property type="entry name" value="Ectoderm-expressed 4, isoform D"/>
    <property type="match status" value="1"/>
</dbReference>
<dbReference type="OrthoDB" id="202764at2759"/>
<evidence type="ECO:0000256" key="15">
    <source>
        <dbReference type="SAM" id="Coils"/>
    </source>
</evidence>
<evidence type="ECO:0000256" key="9">
    <source>
        <dbReference type="ARBA" id="ARBA00022801"/>
    </source>
</evidence>
<dbReference type="InterPro" id="IPR019775">
    <property type="entry name" value="WD40_repeat_CS"/>
</dbReference>
<protein>
    <recommendedName>
        <fullName evidence="3">ADP-ribosyl cyclase/cyclic ADP-ribose hydrolase</fullName>
        <ecNumber evidence="3">3.2.2.6</ecNumber>
    </recommendedName>
</protein>
<feature type="compositionally biased region" description="Low complexity" evidence="16">
    <location>
        <begin position="2752"/>
        <end position="2766"/>
    </location>
</feature>
<feature type="compositionally biased region" description="Low complexity" evidence="16">
    <location>
        <begin position="2643"/>
        <end position="2653"/>
    </location>
</feature>
<dbReference type="InterPro" id="IPR000157">
    <property type="entry name" value="TIR_dom"/>
</dbReference>
<feature type="compositionally biased region" description="Polar residues" evidence="16">
    <location>
        <begin position="1260"/>
        <end position="1269"/>
    </location>
</feature>
<dbReference type="InterPro" id="IPR031424">
    <property type="entry name" value="QVR-like"/>
</dbReference>
<name>A0A1J1I3H0_9DIPT</name>
<evidence type="ECO:0000259" key="19">
    <source>
        <dbReference type="PROSITE" id="PS50105"/>
    </source>
</evidence>
<dbReference type="FunFam" id="1.10.150.50:FF:000043">
    <property type="entry name" value="Sterile alpha and TIR motif-containing 1"/>
    <property type="match status" value="1"/>
</dbReference>
<keyword evidence="12" id="KW-0325">Glycoprotein</keyword>
<feature type="repeat" description="WD" evidence="14">
    <location>
        <begin position="267"/>
        <end position="308"/>
    </location>
</feature>
<evidence type="ECO:0000256" key="6">
    <source>
        <dbReference type="ARBA" id="ARBA00022588"/>
    </source>
</evidence>
<dbReference type="InterPro" id="IPR039184">
    <property type="entry name" value="SARM1"/>
</dbReference>
<feature type="domain" description="SAM" evidence="19">
    <location>
        <begin position="2241"/>
        <end position="2305"/>
    </location>
</feature>
<dbReference type="GO" id="GO:0030431">
    <property type="term" value="P:sleep"/>
    <property type="evidence" value="ECO:0007669"/>
    <property type="project" value="InterPro"/>
</dbReference>
<proteinExistence type="inferred from homology"/>
<dbReference type="PANTHER" id="PTHR22998">
    <property type="entry name" value="SARM1"/>
    <property type="match status" value="1"/>
</dbReference>
<dbReference type="CDD" id="cd00200">
    <property type="entry name" value="WD40"/>
    <property type="match status" value="1"/>
</dbReference>
<dbReference type="GO" id="GO:0044297">
    <property type="term" value="C:cell body"/>
    <property type="evidence" value="ECO:0007669"/>
    <property type="project" value="UniProtKB-ARBA"/>
</dbReference>
<feature type="region of interest" description="Disordered" evidence="16">
    <location>
        <begin position="2622"/>
        <end position="2670"/>
    </location>
</feature>
<comment type="similarity">
    <text evidence="2">Belongs to the SARM1 family.</text>
</comment>
<feature type="repeat" description="WD" evidence="14">
    <location>
        <begin position="58"/>
        <end position="99"/>
    </location>
</feature>
<dbReference type="InterPro" id="IPR011993">
    <property type="entry name" value="PH-like_dom_sf"/>
</dbReference>
<dbReference type="GO" id="GO:0048678">
    <property type="term" value="P:response to axon injury"/>
    <property type="evidence" value="ECO:0007669"/>
    <property type="project" value="InterPro"/>
</dbReference>
<dbReference type="GO" id="GO:0019677">
    <property type="term" value="P:NAD+ catabolic process"/>
    <property type="evidence" value="ECO:0007669"/>
    <property type="project" value="UniProtKB-ARBA"/>
</dbReference>
<dbReference type="PROSITE" id="PS50104">
    <property type="entry name" value="TIR"/>
    <property type="match status" value="1"/>
</dbReference>
<feature type="compositionally biased region" description="Low complexity" evidence="16">
    <location>
        <begin position="1583"/>
        <end position="1599"/>
    </location>
</feature>
<dbReference type="GO" id="GO:0032222">
    <property type="term" value="P:regulation of synaptic transmission, cholinergic"/>
    <property type="evidence" value="ECO:0007669"/>
    <property type="project" value="InterPro"/>
</dbReference>
<evidence type="ECO:0000256" key="8">
    <source>
        <dbReference type="ARBA" id="ARBA00022737"/>
    </source>
</evidence>
<feature type="compositionally biased region" description="Low complexity" evidence="16">
    <location>
        <begin position="2785"/>
        <end position="2795"/>
    </location>
</feature>
<dbReference type="PANTHER" id="PTHR22998:SF1">
    <property type="entry name" value="NAD(+) HYDROLASE SARM1"/>
    <property type="match status" value="1"/>
</dbReference>
<evidence type="ECO:0000259" key="18">
    <source>
        <dbReference type="PROSITE" id="PS50104"/>
    </source>
</evidence>
<feature type="domain" description="TIR" evidence="18">
    <location>
        <begin position="2388"/>
        <end position="2531"/>
    </location>
</feature>
<keyword evidence="21" id="KW-1185">Reference proteome</keyword>
<evidence type="ECO:0000256" key="13">
    <source>
        <dbReference type="ARBA" id="ARBA00047304"/>
    </source>
</evidence>
<dbReference type="Gene3D" id="2.30.29.30">
    <property type="entry name" value="Pleckstrin-homology domain (PH domain)/Phosphotyrosine-binding domain (PTB)"/>
    <property type="match status" value="1"/>
</dbReference>
<feature type="compositionally biased region" description="Low complexity" evidence="16">
    <location>
        <begin position="1502"/>
        <end position="1538"/>
    </location>
</feature>
<dbReference type="GO" id="GO:0030425">
    <property type="term" value="C:dendrite"/>
    <property type="evidence" value="ECO:0007669"/>
    <property type="project" value="TreeGrafter"/>
</dbReference>
<feature type="repeat" description="WD" evidence="14">
    <location>
        <begin position="144"/>
        <end position="185"/>
    </location>
</feature>
<comment type="subcellular location">
    <subcellularLocation>
        <location evidence="1">Cytoplasm</location>
    </subcellularLocation>
</comment>
<keyword evidence="15" id="KW-0175">Coiled coil</keyword>
<evidence type="ECO:0000256" key="12">
    <source>
        <dbReference type="ARBA" id="ARBA00023180"/>
    </source>
</evidence>
<dbReference type="Pfam" id="PF17064">
    <property type="entry name" value="QVR"/>
    <property type="match status" value="1"/>
</dbReference>
<dbReference type="PROSITE" id="PS50294">
    <property type="entry name" value="WD_REPEATS_REGION"/>
    <property type="match status" value="3"/>
</dbReference>
<dbReference type="CDD" id="cd24153">
    <property type="entry name" value="SARM1_N"/>
    <property type="match status" value="1"/>
</dbReference>
<dbReference type="CDD" id="cd23590">
    <property type="entry name" value="TFP_LU_ECD_Bou"/>
    <property type="match status" value="1"/>
</dbReference>
<feature type="region of interest" description="Disordered" evidence="16">
    <location>
        <begin position="1257"/>
        <end position="1278"/>
    </location>
</feature>
<dbReference type="FunFam" id="3.40.50.10140:FF:000012">
    <property type="entry name" value="Sterile alpha and TIR motif-containing protein"/>
    <property type="match status" value="1"/>
</dbReference>
<dbReference type="Gene3D" id="1.10.150.50">
    <property type="entry name" value="Transcription Factor, Ets-1"/>
    <property type="match status" value="2"/>
</dbReference>
<feature type="region of interest" description="Disordered" evidence="16">
    <location>
        <begin position="2712"/>
        <end position="2731"/>
    </location>
</feature>
<dbReference type="EMBL" id="CVRI01000035">
    <property type="protein sequence ID" value="CRK92905.1"/>
    <property type="molecule type" value="Genomic_DNA"/>
</dbReference>
<dbReference type="InterPro" id="IPR001849">
    <property type="entry name" value="PH_domain"/>
</dbReference>
<dbReference type="PROSITE" id="PS00678">
    <property type="entry name" value="WD_REPEATS_1"/>
    <property type="match status" value="1"/>
</dbReference>
<feature type="region of interest" description="Disordered" evidence="16">
    <location>
        <begin position="2546"/>
        <end position="2598"/>
    </location>
</feature>
<feature type="compositionally biased region" description="Basic and acidic residues" evidence="16">
    <location>
        <begin position="2721"/>
        <end position="2731"/>
    </location>
</feature>
<dbReference type="InterPro" id="IPR001660">
    <property type="entry name" value="SAM"/>
</dbReference>
<dbReference type="CDD" id="cd09502">
    <property type="entry name" value="SAM_SARM1-like_repeat2"/>
    <property type="match status" value="1"/>
</dbReference>
<dbReference type="SMART" id="SM00233">
    <property type="entry name" value="PH"/>
    <property type="match status" value="1"/>
</dbReference>
<dbReference type="SUPFAM" id="SSF50978">
    <property type="entry name" value="WD40 repeat-like"/>
    <property type="match status" value="1"/>
</dbReference>
<feature type="coiled-coil region" evidence="15">
    <location>
        <begin position="1612"/>
        <end position="1652"/>
    </location>
</feature>
<evidence type="ECO:0000256" key="10">
    <source>
        <dbReference type="ARBA" id="ARBA00022859"/>
    </source>
</evidence>
<dbReference type="SMART" id="SM00454">
    <property type="entry name" value="SAM"/>
    <property type="match status" value="2"/>
</dbReference>
<feature type="non-terminal residue" evidence="20">
    <location>
        <position position="2813"/>
    </location>
</feature>
<dbReference type="InterPro" id="IPR011989">
    <property type="entry name" value="ARM-like"/>
</dbReference>
<dbReference type="SMART" id="SM00255">
    <property type="entry name" value="TIR"/>
    <property type="match status" value="1"/>
</dbReference>